<proteinExistence type="evidence at transcript level"/>
<dbReference type="EMBL" id="AY071578">
    <property type="protein sequence ID" value="AAL49200.1"/>
    <property type="molecule type" value="mRNA"/>
</dbReference>
<reference evidence="2" key="1">
    <citation type="submission" date="2001-12" db="EMBL/GenBank/DDBJ databases">
        <authorList>
            <person name="Stapleton M."/>
            <person name="Brokstein P."/>
            <person name="Hong L."/>
            <person name="Agbayani A."/>
            <person name="Carlson J."/>
            <person name="Champe M."/>
            <person name="Chavez C."/>
            <person name="Dorsett V."/>
            <person name="Dresnek D."/>
            <person name="Farfan D."/>
            <person name="Frise E."/>
            <person name="George R."/>
            <person name="Gonzalez M."/>
            <person name="Guarin H."/>
            <person name="Kronmiller B."/>
            <person name="Li P."/>
            <person name="Liao G."/>
            <person name="Miranda A."/>
            <person name="Mungall C.J."/>
            <person name="Nunoo J."/>
            <person name="Pacleb J."/>
            <person name="Paragas V."/>
            <person name="Park S."/>
            <person name="Patel S."/>
            <person name="Phouanenavong S."/>
            <person name="Wan K."/>
            <person name="Yu C."/>
            <person name="Lewis S.E."/>
            <person name="Rubin G.M."/>
            <person name="Celniker S."/>
        </authorList>
    </citation>
    <scope>NUCLEOTIDE SEQUENCE</scope>
    <source>
        <strain evidence="2">Berkeley</strain>
    </source>
</reference>
<accession>Q8SYF9</accession>
<protein>
    <submittedName>
        <fullName evidence="2">RE63496p</fullName>
    </submittedName>
</protein>
<sequence length="74" mass="8334">MPTGQTAVLARIYLYGIYHSLFFLLSTYVKLGRCISAVCPANCHFFVCRKRLNLCIRYSSLSGLAAVNNSRNKQ</sequence>
<feature type="transmembrane region" description="Helical" evidence="1">
    <location>
        <begin position="12"/>
        <end position="29"/>
    </location>
</feature>
<keyword evidence="1" id="KW-1133">Transmembrane helix</keyword>
<keyword evidence="1" id="KW-0812">Transmembrane</keyword>
<keyword evidence="1" id="KW-0472">Membrane</keyword>
<evidence type="ECO:0000313" key="2">
    <source>
        <dbReference type="EMBL" id="AAL49200.1"/>
    </source>
</evidence>
<organism evidence="2">
    <name type="scientific">Drosophila melanogaster</name>
    <name type="common">Fruit fly</name>
    <dbReference type="NCBI Taxonomy" id="7227"/>
    <lineage>
        <taxon>Eukaryota</taxon>
        <taxon>Metazoa</taxon>
        <taxon>Ecdysozoa</taxon>
        <taxon>Arthropoda</taxon>
        <taxon>Hexapoda</taxon>
        <taxon>Insecta</taxon>
        <taxon>Pterygota</taxon>
        <taxon>Neoptera</taxon>
        <taxon>Endopterygota</taxon>
        <taxon>Diptera</taxon>
        <taxon>Brachycera</taxon>
        <taxon>Muscomorpha</taxon>
        <taxon>Ephydroidea</taxon>
        <taxon>Drosophilidae</taxon>
        <taxon>Drosophila</taxon>
        <taxon>Sophophora</taxon>
    </lineage>
</organism>
<name>Q8SYF9_DROME</name>
<dbReference type="AlphaFoldDB" id="Q8SYF9"/>
<evidence type="ECO:0000256" key="1">
    <source>
        <dbReference type="SAM" id="Phobius"/>
    </source>
</evidence>